<protein>
    <submittedName>
        <fullName evidence="2">GT2 family glycosyltransferase</fullName>
    </submittedName>
</protein>
<dbReference type="InterPro" id="IPR001173">
    <property type="entry name" value="Glyco_trans_2-like"/>
</dbReference>
<reference evidence="2 3" key="1">
    <citation type="submission" date="2019-07" db="EMBL/GenBank/DDBJ databases">
        <title>Genomic Encyclopedia of Archaeal and Bacterial Type Strains, Phase II (KMG-II): from individual species to whole genera.</title>
        <authorList>
            <person name="Goeker M."/>
        </authorList>
    </citation>
    <scope>NUCLEOTIDE SEQUENCE [LARGE SCALE GENOMIC DNA]</scope>
    <source>
        <strain evidence="2 3">ATCC BAA-1854</strain>
    </source>
</reference>
<dbReference type="AlphaFoldDB" id="A0A562TL53"/>
<evidence type="ECO:0000313" key="3">
    <source>
        <dbReference type="Proteomes" id="UP000317010"/>
    </source>
</evidence>
<comment type="caution">
    <text evidence="2">The sequence shown here is derived from an EMBL/GenBank/DDBJ whole genome shotgun (WGS) entry which is preliminary data.</text>
</comment>
<feature type="domain" description="Glycosyltransferase 2-like" evidence="1">
    <location>
        <begin position="26"/>
        <end position="130"/>
    </location>
</feature>
<keyword evidence="2" id="KW-0808">Transferase</keyword>
<name>A0A562TL53_9SPHI</name>
<proteinExistence type="predicted"/>
<evidence type="ECO:0000259" key="1">
    <source>
        <dbReference type="Pfam" id="PF00535"/>
    </source>
</evidence>
<keyword evidence="3" id="KW-1185">Reference proteome</keyword>
<dbReference type="SUPFAM" id="SSF53448">
    <property type="entry name" value="Nucleotide-diphospho-sugar transferases"/>
    <property type="match status" value="1"/>
</dbReference>
<evidence type="ECO:0000313" key="2">
    <source>
        <dbReference type="EMBL" id="TWI93816.1"/>
    </source>
</evidence>
<dbReference type="Pfam" id="PF00535">
    <property type="entry name" value="Glycos_transf_2"/>
    <property type="match status" value="1"/>
</dbReference>
<dbReference type="EMBL" id="VLLI01000025">
    <property type="protein sequence ID" value="TWI93816.1"/>
    <property type="molecule type" value="Genomic_DNA"/>
</dbReference>
<dbReference type="RefSeq" id="WP_144916887.1">
    <property type="nucleotide sequence ID" value="NZ_VLLI01000025.1"/>
</dbReference>
<dbReference type="Proteomes" id="UP000317010">
    <property type="component" value="Unassembled WGS sequence"/>
</dbReference>
<gene>
    <name evidence="2" type="ORF">JN11_04937</name>
</gene>
<dbReference type="GO" id="GO:0016740">
    <property type="term" value="F:transferase activity"/>
    <property type="evidence" value="ECO:0007669"/>
    <property type="project" value="UniProtKB-KW"/>
</dbReference>
<accession>A0A562TL53</accession>
<dbReference type="Gene3D" id="3.90.550.10">
    <property type="entry name" value="Spore Coat Polysaccharide Biosynthesis Protein SpsA, Chain A"/>
    <property type="match status" value="1"/>
</dbReference>
<organism evidence="2 3">
    <name type="scientific">Mucilaginibacter frigoritolerans</name>
    <dbReference type="NCBI Taxonomy" id="652788"/>
    <lineage>
        <taxon>Bacteria</taxon>
        <taxon>Pseudomonadati</taxon>
        <taxon>Bacteroidota</taxon>
        <taxon>Sphingobacteriia</taxon>
        <taxon>Sphingobacteriales</taxon>
        <taxon>Sphingobacteriaceae</taxon>
        <taxon>Mucilaginibacter</taxon>
    </lineage>
</organism>
<dbReference type="OrthoDB" id="1351873at2"/>
<dbReference type="InterPro" id="IPR029044">
    <property type="entry name" value="Nucleotide-diphossugar_trans"/>
</dbReference>
<sequence>MEDFIAIIVLYKIKLIESKTFLSLSAALNNSQTSIDLVVYDNSPVFNQGDEFNSYKNFNIIYIPDLLNSGVSKAYNKGVEFASQMNKKWVLLLDQDTEFPDNTLQSYLSAIKEYPEKKIFAPIMFVNESKIISPFRYMFMRGFSLKFIEPGINSFNKYSLINCGLCVNVEAFLINGGYNELIKLDFSDHDFIKRFKKSVSDKFVVIDLRVKHELSSETNNSLTSDLVRFDYYLEGAGYISSSLKEKFFLKLNATLRCVKLTLLHRNLGFLIKLFKWL</sequence>